<dbReference type="PRINTS" id="PR01100">
    <property type="entry name" value="SHIKIMTKNASE"/>
</dbReference>
<dbReference type="EC" id="2.7.1.71" evidence="7"/>
<evidence type="ECO:0000256" key="3">
    <source>
        <dbReference type="ARBA" id="ARBA00022741"/>
    </source>
</evidence>
<evidence type="ECO:0000256" key="6">
    <source>
        <dbReference type="ARBA" id="ARBA00023141"/>
    </source>
</evidence>
<feature type="binding site" evidence="7">
    <location>
        <position position="80"/>
    </location>
    <ligand>
        <name>substrate</name>
    </ligand>
</feature>
<comment type="subunit">
    <text evidence="7">Monomer.</text>
</comment>
<keyword evidence="7" id="KW-0963">Cytoplasm</keyword>
<evidence type="ECO:0000256" key="5">
    <source>
        <dbReference type="ARBA" id="ARBA00022840"/>
    </source>
</evidence>
<keyword evidence="6 7" id="KW-0057">Aromatic amino acid biosynthesis</keyword>
<reference evidence="8 9" key="1">
    <citation type="submission" date="2016-11" db="EMBL/GenBank/DDBJ databases">
        <authorList>
            <person name="Jaros S."/>
            <person name="Januszkiewicz K."/>
            <person name="Wedrychowicz H."/>
        </authorList>
    </citation>
    <scope>NUCLEOTIDE SEQUENCE [LARGE SCALE GENOMIC DNA]</scope>
    <source>
        <strain evidence="8 9">DSM 21758</strain>
    </source>
</reference>
<dbReference type="EMBL" id="FQZB01000011">
    <property type="protein sequence ID" value="SHJ88314.1"/>
    <property type="molecule type" value="Genomic_DNA"/>
</dbReference>
<comment type="similarity">
    <text evidence="7">Belongs to the shikimate kinase family.</text>
</comment>
<dbReference type="InterPro" id="IPR027417">
    <property type="entry name" value="P-loop_NTPase"/>
</dbReference>
<keyword evidence="5 7" id="KW-0067">ATP-binding</keyword>
<name>A0A1M6MY30_9CLOT</name>
<keyword evidence="9" id="KW-1185">Reference proteome</keyword>
<evidence type="ECO:0000256" key="1">
    <source>
        <dbReference type="ARBA" id="ARBA00022605"/>
    </source>
</evidence>
<gene>
    <name evidence="7" type="primary">aroK</name>
    <name evidence="8" type="ORF">SAMN02745163_02804</name>
</gene>
<dbReference type="GO" id="GO:0000287">
    <property type="term" value="F:magnesium ion binding"/>
    <property type="evidence" value="ECO:0007669"/>
    <property type="project" value="UniProtKB-UniRule"/>
</dbReference>
<dbReference type="CDD" id="cd00464">
    <property type="entry name" value="SK"/>
    <property type="match status" value="1"/>
</dbReference>
<evidence type="ECO:0000313" key="9">
    <source>
        <dbReference type="Proteomes" id="UP000184310"/>
    </source>
</evidence>
<keyword evidence="7" id="KW-0479">Metal-binding</keyword>
<dbReference type="Gene3D" id="3.40.50.300">
    <property type="entry name" value="P-loop containing nucleotide triphosphate hydrolases"/>
    <property type="match status" value="1"/>
</dbReference>
<keyword evidence="7" id="KW-0460">Magnesium</keyword>
<comment type="function">
    <text evidence="7">Catalyzes the specific phosphorylation of the 3-hydroxyl group of shikimic acid using ATP as a cosubstrate.</text>
</comment>
<evidence type="ECO:0000256" key="4">
    <source>
        <dbReference type="ARBA" id="ARBA00022777"/>
    </source>
</evidence>
<keyword evidence="2 7" id="KW-0808">Transferase</keyword>
<dbReference type="RefSeq" id="WP_072988866.1">
    <property type="nucleotide sequence ID" value="NZ_FQZB01000011.1"/>
</dbReference>
<proteinExistence type="inferred from homology"/>
<evidence type="ECO:0000313" key="8">
    <source>
        <dbReference type="EMBL" id="SHJ88314.1"/>
    </source>
</evidence>
<evidence type="ECO:0000256" key="2">
    <source>
        <dbReference type="ARBA" id="ARBA00022679"/>
    </source>
</evidence>
<comment type="caution">
    <text evidence="7">Lacks conserved residue(s) required for the propagation of feature annotation.</text>
</comment>
<comment type="subcellular location">
    <subcellularLocation>
        <location evidence="7">Cytoplasm</location>
    </subcellularLocation>
</comment>
<dbReference type="SUPFAM" id="SSF52540">
    <property type="entry name" value="P-loop containing nucleoside triphosphate hydrolases"/>
    <property type="match status" value="1"/>
</dbReference>
<dbReference type="GO" id="GO:0005829">
    <property type="term" value="C:cytosol"/>
    <property type="evidence" value="ECO:0007669"/>
    <property type="project" value="TreeGrafter"/>
</dbReference>
<feature type="binding site" evidence="7">
    <location>
        <position position="34"/>
    </location>
    <ligand>
        <name>substrate</name>
    </ligand>
</feature>
<evidence type="ECO:0000256" key="7">
    <source>
        <dbReference type="HAMAP-Rule" id="MF_00109"/>
    </source>
</evidence>
<accession>A0A1M6MY30</accession>
<keyword evidence="1 7" id="KW-0028">Amino-acid biosynthesis</keyword>
<dbReference type="GO" id="GO:0009423">
    <property type="term" value="P:chorismate biosynthetic process"/>
    <property type="evidence" value="ECO:0007669"/>
    <property type="project" value="UniProtKB-UniRule"/>
</dbReference>
<dbReference type="InterPro" id="IPR031322">
    <property type="entry name" value="Shikimate/glucono_kinase"/>
</dbReference>
<dbReference type="Pfam" id="PF01202">
    <property type="entry name" value="SKI"/>
    <property type="match status" value="1"/>
</dbReference>
<feature type="binding site" evidence="7">
    <location>
        <position position="116"/>
    </location>
    <ligand>
        <name>ATP</name>
        <dbReference type="ChEBI" id="CHEBI:30616"/>
    </ligand>
</feature>
<dbReference type="AlphaFoldDB" id="A0A1M6MY30"/>
<sequence length="179" mass="20160">MYDGVLLIGMPGSGKSTLGACLAKRLSYEFIDIDKVIEEKEGLSIPQIFEAMGEEYFRKKESDACINASSKSSVVISAGGGIVKNTHNMDAFNKFLIVFINRPLELIMSDIDTDSRPLLQEGKEKLIELYRERIDSYRTYSNIELVNDGTLEEITEELLYKIKQELKNSGELEEKGGYN</sequence>
<comment type="catalytic activity">
    <reaction evidence="7">
        <text>shikimate + ATP = 3-phosphoshikimate + ADP + H(+)</text>
        <dbReference type="Rhea" id="RHEA:13121"/>
        <dbReference type="ChEBI" id="CHEBI:15378"/>
        <dbReference type="ChEBI" id="CHEBI:30616"/>
        <dbReference type="ChEBI" id="CHEBI:36208"/>
        <dbReference type="ChEBI" id="CHEBI:145989"/>
        <dbReference type="ChEBI" id="CHEBI:456216"/>
        <dbReference type="EC" id="2.7.1.71"/>
    </reaction>
</comment>
<keyword evidence="3 7" id="KW-0547">Nucleotide-binding</keyword>
<dbReference type="PANTHER" id="PTHR21087:SF16">
    <property type="entry name" value="SHIKIMATE KINASE 1, CHLOROPLASTIC"/>
    <property type="match status" value="1"/>
</dbReference>
<dbReference type="GO" id="GO:0004765">
    <property type="term" value="F:shikimate kinase activity"/>
    <property type="evidence" value="ECO:0007669"/>
    <property type="project" value="UniProtKB-UniRule"/>
</dbReference>
<dbReference type="GO" id="GO:0008652">
    <property type="term" value="P:amino acid biosynthetic process"/>
    <property type="evidence" value="ECO:0007669"/>
    <property type="project" value="UniProtKB-KW"/>
</dbReference>
<feature type="binding site" evidence="7">
    <location>
        <begin position="12"/>
        <end position="17"/>
    </location>
    <ligand>
        <name>ATP</name>
        <dbReference type="ChEBI" id="CHEBI:30616"/>
    </ligand>
</feature>
<dbReference type="STRING" id="1121302.SAMN02745163_02804"/>
<feature type="binding site" evidence="7">
    <location>
        <position position="58"/>
    </location>
    <ligand>
        <name>substrate</name>
    </ligand>
</feature>
<dbReference type="Proteomes" id="UP000184310">
    <property type="component" value="Unassembled WGS sequence"/>
</dbReference>
<dbReference type="HAMAP" id="MF_00109">
    <property type="entry name" value="Shikimate_kinase"/>
    <property type="match status" value="1"/>
</dbReference>
<dbReference type="InterPro" id="IPR000623">
    <property type="entry name" value="Shikimate_kinase/TSH1"/>
</dbReference>
<keyword evidence="4 7" id="KW-0418">Kinase</keyword>
<dbReference type="PANTHER" id="PTHR21087">
    <property type="entry name" value="SHIKIMATE KINASE"/>
    <property type="match status" value="1"/>
</dbReference>
<feature type="binding site" evidence="7">
    <location>
        <position position="16"/>
    </location>
    <ligand>
        <name>Mg(2+)</name>
        <dbReference type="ChEBI" id="CHEBI:18420"/>
    </ligand>
</feature>
<comment type="cofactor">
    <cofactor evidence="7">
        <name>Mg(2+)</name>
        <dbReference type="ChEBI" id="CHEBI:18420"/>
    </cofactor>
    <text evidence="7">Binds 1 Mg(2+) ion per subunit.</text>
</comment>
<organism evidence="8 9">
    <name type="scientific">Clostridium cavendishii DSM 21758</name>
    <dbReference type="NCBI Taxonomy" id="1121302"/>
    <lineage>
        <taxon>Bacteria</taxon>
        <taxon>Bacillati</taxon>
        <taxon>Bacillota</taxon>
        <taxon>Clostridia</taxon>
        <taxon>Eubacteriales</taxon>
        <taxon>Clostridiaceae</taxon>
        <taxon>Clostridium</taxon>
    </lineage>
</organism>
<dbReference type="UniPathway" id="UPA00053">
    <property type="reaction ID" value="UER00088"/>
</dbReference>
<dbReference type="GO" id="GO:0005524">
    <property type="term" value="F:ATP binding"/>
    <property type="evidence" value="ECO:0007669"/>
    <property type="project" value="UniProtKB-UniRule"/>
</dbReference>
<dbReference type="GO" id="GO:0009073">
    <property type="term" value="P:aromatic amino acid family biosynthetic process"/>
    <property type="evidence" value="ECO:0007669"/>
    <property type="project" value="UniProtKB-KW"/>
</dbReference>
<feature type="binding site" evidence="7">
    <location>
        <position position="133"/>
    </location>
    <ligand>
        <name>substrate</name>
    </ligand>
</feature>
<protein>
    <recommendedName>
        <fullName evidence="7">Shikimate kinase</fullName>
        <shortName evidence="7">SK</shortName>
        <ecNumber evidence="7">2.7.1.71</ecNumber>
    </recommendedName>
</protein>
<comment type="pathway">
    <text evidence="7">Metabolic intermediate biosynthesis; chorismate biosynthesis; chorismate from D-erythrose 4-phosphate and phosphoenolpyruvate: step 5/7.</text>
</comment>